<dbReference type="Pfam" id="PF00483">
    <property type="entry name" value="NTP_transferase"/>
    <property type="match status" value="1"/>
</dbReference>
<proteinExistence type="inferred from homology"/>
<evidence type="ECO:0000256" key="2">
    <source>
        <dbReference type="ARBA" id="ARBA00022679"/>
    </source>
</evidence>
<keyword evidence="3" id="KW-0548">Nucleotidyltransferase</keyword>
<dbReference type="PANTHER" id="PTHR43523">
    <property type="entry name" value="GLUCOSE-1-PHOSPHATE ADENYLYLTRANSFERASE-RELATED"/>
    <property type="match status" value="1"/>
</dbReference>
<dbReference type="EMBL" id="BSUO01000001">
    <property type="protein sequence ID" value="GMA39894.1"/>
    <property type="molecule type" value="Genomic_DNA"/>
</dbReference>
<evidence type="ECO:0000256" key="1">
    <source>
        <dbReference type="ARBA" id="ARBA00010443"/>
    </source>
</evidence>
<keyword evidence="7" id="KW-1185">Reference proteome</keyword>
<comment type="caution">
    <text evidence="6">The sequence shown here is derived from an EMBL/GenBank/DDBJ whole genome shotgun (WGS) entry which is preliminary data.</text>
</comment>
<keyword evidence="4" id="KW-0320">Glycogen biosynthesis</keyword>
<dbReference type="PANTHER" id="PTHR43523:SF2">
    <property type="entry name" value="GLUCOSE-1-PHOSPHATE ADENYLYLTRANSFERASE"/>
    <property type="match status" value="1"/>
</dbReference>
<dbReference type="Gene3D" id="3.90.550.10">
    <property type="entry name" value="Spore Coat Polysaccharide Biosynthesis Protein SpsA, Chain A"/>
    <property type="match status" value="1"/>
</dbReference>
<dbReference type="Proteomes" id="UP001157126">
    <property type="component" value="Unassembled WGS sequence"/>
</dbReference>
<organism evidence="6 7">
    <name type="scientific">Mobilicoccus caccae</name>
    <dbReference type="NCBI Taxonomy" id="1859295"/>
    <lineage>
        <taxon>Bacteria</taxon>
        <taxon>Bacillati</taxon>
        <taxon>Actinomycetota</taxon>
        <taxon>Actinomycetes</taxon>
        <taxon>Micrococcales</taxon>
        <taxon>Dermatophilaceae</taxon>
        <taxon>Mobilicoccus</taxon>
    </lineage>
</organism>
<feature type="domain" description="Nucleotidyl transferase" evidence="5">
    <location>
        <begin position="1"/>
        <end position="265"/>
    </location>
</feature>
<evidence type="ECO:0000259" key="5">
    <source>
        <dbReference type="Pfam" id="PF00483"/>
    </source>
</evidence>
<dbReference type="SUPFAM" id="SSF53448">
    <property type="entry name" value="Nucleotide-diphospho-sugar transferases"/>
    <property type="match status" value="1"/>
</dbReference>
<sequence length="337" mass="36614">MILAGGRGSRMDVLTRERPKPVLPFGGTHRLIDFPLSNLRHSGIDDILMCVQYHASSLERAVGGGRPWDLDRTRGGLLVIGPEEGRGPERSGFATGNADLLRRFRHEIRHHEPDVVLVLSADHVYAADYGDLVDTHLEAGADVTILTYDLSKTEAVNHAVVEVDGDPSVPGTRVSGLQYKPTRPASSIVATEVFAYDPDTLMRALGELHDRDDESEAGDTGLGDFGDKLLPHLIEQGTVVVHPHTGYWRDVGRPESFLRAHRDLLAGRIDVFDDPRRPLLGATTNRPAALVSEGADLVDSMVSPDATSPAASCAACWVRVWSSRPGPRWSTASSSRT</sequence>
<dbReference type="InterPro" id="IPR005835">
    <property type="entry name" value="NTP_transferase_dom"/>
</dbReference>
<keyword evidence="2" id="KW-0808">Transferase</keyword>
<name>A0ABQ6IPS8_9MICO</name>
<evidence type="ECO:0000313" key="7">
    <source>
        <dbReference type="Proteomes" id="UP001157126"/>
    </source>
</evidence>
<comment type="similarity">
    <text evidence="1">Belongs to the bacterial/plant glucose-1-phosphate adenylyltransferase family.</text>
</comment>
<evidence type="ECO:0000256" key="3">
    <source>
        <dbReference type="ARBA" id="ARBA00022695"/>
    </source>
</evidence>
<protein>
    <recommendedName>
        <fullName evidence="5">Nucleotidyl transferase domain-containing protein</fullName>
    </recommendedName>
</protein>
<reference evidence="7" key="1">
    <citation type="journal article" date="2019" name="Int. J. Syst. Evol. Microbiol.">
        <title>The Global Catalogue of Microorganisms (GCM) 10K type strain sequencing project: providing services to taxonomists for standard genome sequencing and annotation.</title>
        <authorList>
            <consortium name="The Broad Institute Genomics Platform"/>
            <consortium name="The Broad Institute Genome Sequencing Center for Infectious Disease"/>
            <person name="Wu L."/>
            <person name="Ma J."/>
        </authorList>
    </citation>
    <scope>NUCLEOTIDE SEQUENCE [LARGE SCALE GENOMIC DNA]</scope>
    <source>
        <strain evidence="7">NBRC 113072</strain>
    </source>
</reference>
<dbReference type="InterPro" id="IPR011831">
    <property type="entry name" value="ADP-Glc_PPase"/>
</dbReference>
<evidence type="ECO:0000256" key="4">
    <source>
        <dbReference type="ARBA" id="ARBA00023056"/>
    </source>
</evidence>
<dbReference type="CDD" id="cd02508">
    <property type="entry name" value="ADP_Glucose_PP"/>
    <property type="match status" value="1"/>
</dbReference>
<gene>
    <name evidence="6" type="ORF">GCM10025883_19390</name>
</gene>
<dbReference type="InterPro" id="IPR029044">
    <property type="entry name" value="Nucleotide-diphossugar_trans"/>
</dbReference>
<evidence type="ECO:0000313" key="6">
    <source>
        <dbReference type="EMBL" id="GMA39894.1"/>
    </source>
</evidence>
<accession>A0ABQ6IPS8</accession>